<gene>
    <name evidence="4" type="ORF">P4O66_006976</name>
</gene>
<dbReference type="SUPFAM" id="SSF54160">
    <property type="entry name" value="Chromo domain-like"/>
    <property type="match status" value="1"/>
</dbReference>
<dbReference type="InterPro" id="IPR000953">
    <property type="entry name" value="Chromo/chromo_shadow_dom"/>
</dbReference>
<dbReference type="AlphaFoldDB" id="A0AAD9DX45"/>
<name>A0AAD9DX45_9TELE</name>
<evidence type="ECO:0000256" key="2">
    <source>
        <dbReference type="SAM" id="MobiDB-lite"/>
    </source>
</evidence>
<sequence>YVFSHGGIAVDAQKIEAIRNCSVPTTIRKHPLAEVSPDDVLPQPIDYDGTPVYAVRYILDSRRRGGTIQYLVNWEGFGPEEQSGVPCHDVLDPGLLSEFHVRFPDKLAPRPRGCPRRPLSVVLRPGSPSSAPVVGH</sequence>
<evidence type="ECO:0000256" key="1">
    <source>
        <dbReference type="ARBA" id="ARBA00004123"/>
    </source>
</evidence>
<feature type="non-terminal residue" evidence="4">
    <location>
        <position position="1"/>
    </location>
</feature>
<evidence type="ECO:0000313" key="4">
    <source>
        <dbReference type="EMBL" id="KAK1798690.1"/>
    </source>
</evidence>
<dbReference type="PROSITE" id="PS50013">
    <property type="entry name" value="CHROMO_2"/>
    <property type="match status" value="1"/>
</dbReference>
<organism evidence="4 5">
    <name type="scientific">Electrophorus voltai</name>
    <dbReference type="NCBI Taxonomy" id="2609070"/>
    <lineage>
        <taxon>Eukaryota</taxon>
        <taxon>Metazoa</taxon>
        <taxon>Chordata</taxon>
        <taxon>Craniata</taxon>
        <taxon>Vertebrata</taxon>
        <taxon>Euteleostomi</taxon>
        <taxon>Actinopterygii</taxon>
        <taxon>Neopterygii</taxon>
        <taxon>Teleostei</taxon>
        <taxon>Ostariophysi</taxon>
        <taxon>Gymnotiformes</taxon>
        <taxon>Gymnotoidei</taxon>
        <taxon>Gymnotidae</taxon>
        <taxon>Electrophorus</taxon>
    </lineage>
</organism>
<comment type="caution">
    <text evidence="4">The sequence shown here is derived from an EMBL/GenBank/DDBJ whole genome shotgun (WGS) entry which is preliminary data.</text>
</comment>
<evidence type="ECO:0000259" key="3">
    <source>
        <dbReference type="PROSITE" id="PS50013"/>
    </source>
</evidence>
<evidence type="ECO:0000313" key="5">
    <source>
        <dbReference type="Proteomes" id="UP001239994"/>
    </source>
</evidence>
<accession>A0AAD9DX45</accession>
<dbReference type="InterPro" id="IPR016197">
    <property type="entry name" value="Chromo-like_dom_sf"/>
</dbReference>
<comment type="subcellular location">
    <subcellularLocation>
        <location evidence="1">Nucleus</location>
    </subcellularLocation>
</comment>
<dbReference type="Gene3D" id="2.40.50.40">
    <property type="match status" value="1"/>
</dbReference>
<feature type="region of interest" description="Disordered" evidence="2">
    <location>
        <begin position="115"/>
        <end position="136"/>
    </location>
</feature>
<reference evidence="4" key="1">
    <citation type="submission" date="2023-03" db="EMBL/GenBank/DDBJ databases">
        <title>Electrophorus voltai genome.</title>
        <authorList>
            <person name="Bian C."/>
        </authorList>
    </citation>
    <scope>NUCLEOTIDE SEQUENCE</scope>
    <source>
        <strain evidence="4">CB-2022</strain>
        <tissue evidence="4">Muscle</tissue>
    </source>
</reference>
<keyword evidence="5" id="KW-1185">Reference proteome</keyword>
<proteinExistence type="predicted"/>
<protein>
    <recommendedName>
        <fullName evidence="3">Chromo domain-containing protein</fullName>
    </recommendedName>
</protein>
<dbReference type="Proteomes" id="UP001239994">
    <property type="component" value="Unassembled WGS sequence"/>
</dbReference>
<dbReference type="GO" id="GO:0005634">
    <property type="term" value="C:nucleus"/>
    <property type="evidence" value="ECO:0007669"/>
    <property type="project" value="UniProtKB-SubCell"/>
</dbReference>
<dbReference type="EMBL" id="JAROKS010000012">
    <property type="protein sequence ID" value="KAK1798690.1"/>
    <property type="molecule type" value="Genomic_DNA"/>
</dbReference>
<feature type="domain" description="Chromo" evidence="3">
    <location>
        <begin position="53"/>
        <end position="111"/>
    </location>
</feature>